<dbReference type="GO" id="GO:0071972">
    <property type="term" value="F:peptidoglycan L,D-transpeptidase activity"/>
    <property type="evidence" value="ECO:0007669"/>
    <property type="project" value="TreeGrafter"/>
</dbReference>
<dbReference type="OrthoDB" id="9766847at2"/>
<dbReference type="Pfam" id="PF21922">
    <property type="entry name" value="PBP_dimer_2"/>
    <property type="match status" value="1"/>
</dbReference>
<evidence type="ECO:0000313" key="4">
    <source>
        <dbReference type="EMBL" id="SFB08994.1"/>
    </source>
</evidence>
<dbReference type="GO" id="GO:0005886">
    <property type="term" value="C:plasma membrane"/>
    <property type="evidence" value="ECO:0007669"/>
    <property type="project" value="TreeGrafter"/>
</dbReference>
<evidence type="ECO:0000313" key="5">
    <source>
        <dbReference type="Proteomes" id="UP000198619"/>
    </source>
</evidence>
<sequence length="490" mass="53397">MKDDLTTGVKKVLIVFLFCFLALITYIAYFTTFKAPGLADNSQNKRLWAKRNEVLRGTIYDRNGKELTKSERVDTLTQKRTYVDGPLFSHALGYVDPRYGITGLESKYDDQLMNTKNTLFNIKEAIKEFDIKKAFNNDQDKNKVGNSLKTSIDYKIQKAAYDAIGNNKGSAVVLNPKTGEVLAMVSKPTYDPNNLEDIYTKINNKEITGEDSPLINRATQGLYPPGSTFKVVTATSALENMPGLKDRVFEDNGKIEFNSKQSLSNFGGAANGPIKFADAFRKSSNVVFGTLAMELGNDKLKETSEKFYFNKSISAEGINIENSIFPKLQANEKGNIAQSGIGQSSILATPMEMALVASTVANDGVMMEPKIVNEILNFNGELVSKVDSKPLNTVMKKDTALTLKTYMKSVIDNGTVDASLFSGLNAAGKTGTADYMDKNGQPAKPHSWFIGFAPYDNPEISIAVIIENGGVGGVAAAQAASTIMRSALGK</sequence>
<dbReference type="InterPro" id="IPR050515">
    <property type="entry name" value="Beta-lactam/transpept"/>
</dbReference>
<evidence type="ECO:0000259" key="3">
    <source>
        <dbReference type="Pfam" id="PF21922"/>
    </source>
</evidence>
<dbReference type="GO" id="GO:0071555">
    <property type="term" value="P:cell wall organization"/>
    <property type="evidence" value="ECO:0007669"/>
    <property type="project" value="TreeGrafter"/>
</dbReference>
<dbReference type="SUPFAM" id="SSF56601">
    <property type="entry name" value="beta-lactamase/transpeptidase-like"/>
    <property type="match status" value="1"/>
</dbReference>
<evidence type="ECO:0000256" key="1">
    <source>
        <dbReference type="SAM" id="Phobius"/>
    </source>
</evidence>
<proteinExistence type="predicted"/>
<dbReference type="RefSeq" id="WP_090040703.1">
    <property type="nucleotide sequence ID" value="NZ_FOKI01000011.1"/>
</dbReference>
<dbReference type="Proteomes" id="UP000198619">
    <property type="component" value="Unassembled WGS sequence"/>
</dbReference>
<dbReference type="InterPro" id="IPR001460">
    <property type="entry name" value="PCN-bd_Tpept"/>
</dbReference>
<keyword evidence="5" id="KW-1185">Reference proteome</keyword>
<feature type="domain" description="Penicillin binding protein A dimerisation" evidence="3">
    <location>
        <begin position="56"/>
        <end position="120"/>
    </location>
</feature>
<gene>
    <name evidence="4" type="ORF">SAMN04488528_101176</name>
</gene>
<accession>A0A1I0Y6Z6</accession>
<feature type="domain" description="Penicillin-binding protein transpeptidase" evidence="2">
    <location>
        <begin position="169"/>
        <end position="484"/>
    </location>
</feature>
<keyword evidence="4" id="KW-0131">Cell cycle</keyword>
<dbReference type="GO" id="GO:0008658">
    <property type="term" value="F:penicillin binding"/>
    <property type="evidence" value="ECO:0007669"/>
    <property type="project" value="InterPro"/>
</dbReference>
<dbReference type="SUPFAM" id="SSF56519">
    <property type="entry name" value="Penicillin binding protein dimerisation domain"/>
    <property type="match status" value="1"/>
</dbReference>
<keyword evidence="1" id="KW-1133">Transmembrane helix</keyword>
<dbReference type="InterPro" id="IPR054120">
    <property type="entry name" value="PBPA_dimer"/>
</dbReference>
<dbReference type="EMBL" id="FOKI01000011">
    <property type="protein sequence ID" value="SFB08994.1"/>
    <property type="molecule type" value="Genomic_DNA"/>
</dbReference>
<dbReference type="Gene3D" id="3.40.710.10">
    <property type="entry name" value="DD-peptidase/beta-lactamase superfamily"/>
    <property type="match status" value="1"/>
</dbReference>
<dbReference type="Pfam" id="PF00905">
    <property type="entry name" value="Transpeptidase"/>
    <property type="match status" value="1"/>
</dbReference>
<dbReference type="PANTHER" id="PTHR30627">
    <property type="entry name" value="PEPTIDOGLYCAN D,D-TRANSPEPTIDASE"/>
    <property type="match status" value="1"/>
</dbReference>
<protein>
    <submittedName>
        <fullName evidence="4">Cell division protein FtsI/penicillin-binding protein 2</fullName>
    </submittedName>
</protein>
<dbReference type="AlphaFoldDB" id="A0A1I0Y6Z6"/>
<name>A0A1I0Y6Z6_9CLOT</name>
<evidence type="ECO:0000259" key="2">
    <source>
        <dbReference type="Pfam" id="PF00905"/>
    </source>
</evidence>
<feature type="transmembrane region" description="Helical" evidence="1">
    <location>
        <begin position="12"/>
        <end position="31"/>
    </location>
</feature>
<keyword evidence="1" id="KW-0812">Transmembrane</keyword>
<keyword evidence="4" id="KW-0132">Cell division</keyword>
<reference evidence="4 5" key="1">
    <citation type="submission" date="2016-10" db="EMBL/GenBank/DDBJ databases">
        <authorList>
            <person name="de Groot N.N."/>
        </authorList>
    </citation>
    <scope>NUCLEOTIDE SEQUENCE [LARGE SCALE GENOMIC DNA]</scope>
    <source>
        <strain evidence="4 5">DSM 12271</strain>
    </source>
</reference>
<dbReference type="PANTHER" id="PTHR30627:SF24">
    <property type="entry name" value="PENICILLIN-BINDING PROTEIN 4B"/>
    <property type="match status" value="1"/>
</dbReference>
<dbReference type="InterPro" id="IPR012338">
    <property type="entry name" value="Beta-lactam/transpept-like"/>
</dbReference>
<organism evidence="4 5">
    <name type="scientific">Clostridium frigidicarnis</name>
    <dbReference type="NCBI Taxonomy" id="84698"/>
    <lineage>
        <taxon>Bacteria</taxon>
        <taxon>Bacillati</taxon>
        <taxon>Bacillota</taxon>
        <taxon>Clostridia</taxon>
        <taxon>Eubacteriales</taxon>
        <taxon>Clostridiaceae</taxon>
        <taxon>Clostridium</taxon>
    </lineage>
</organism>
<dbReference type="STRING" id="84698.SAMN04488528_101176"/>
<keyword evidence="1" id="KW-0472">Membrane</keyword>
<dbReference type="Gene3D" id="3.90.1310.10">
    <property type="entry name" value="Penicillin-binding protein 2a (Domain 2)"/>
    <property type="match status" value="1"/>
</dbReference>
<dbReference type="InterPro" id="IPR036138">
    <property type="entry name" value="PBP_dimer_sf"/>
</dbReference>
<dbReference type="GO" id="GO:0051301">
    <property type="term" value="P:cell division"/>
    <property type="evidence" value="ECO:0007669"/>
    <property type="project" value="UniProtKB-KW"/>
</dbReference>